<protein>
    <submittedName>
        <fullName evidence="9">ABC transporter permease subunit</fullName>
    </submittedName>
</protein>
<evidence type="ECO:0000313" key="9">
    <source>
        <dbReference type="EMBL" id="MZQ85404.1"/>
    </source>
</evidence>
<dbReference type="InterPro" id="IPR000515">
    <property type="entry name" value="MetI-like"/>
</dbReference>
<dbReference type="GO" id="GO:0055085">
    <property type="term" value="P:transmembrane transport"/>
    <property type="evidence" value="ECO:0007669"/>
    <property type="project" value="InterPro"/>
</dbReference>
<evidence type="ECO:0000259" key="8">
    <source>
        <dbReference type="PROSITE" id="PS50928"/>
    </source>
</evidence>
<feature type="transmembrane region" description="Helical" evidence="7">
    <location>
        <begin position="269"/>
        <end position="289"/>
    </location>
</feature>
<reference evidence="9 10" key="1">
    <citation type="submission" date="2019-12" db="EMBL/GenBank/DDBJ databases">
        <title>Paenibacillus sp. nov. sp. isolated from soil.</title>
        <authorList>
            <person name="Kim J."/>
            <person name="Jeong S.E."/>
            <person name="Jung H.S."/>
            <person name="Jeon C.O."/>
        </authorList>
    </citation>
    <scope>NUCLEOTIDE SEQUENCE [LARGE SCALE GENOMIC DNA]</scope>
    <source>
        <strain evidence="9 10">5J-6</strain>
    </source>
</reference>
<feature type="transmembrane region" description="Helical" evidence="7">
    <location>
        <begin position="160"/>
        <end position="180"/>
    </location>
</feature>
<sequence>MPIKQSKWFKLAPYLFISPFFIHFAVFNLYPTLYGFWLSLYQGVSKLTYAGFKNYSLVMNDDVFWKSMWNGLKATGGSVFIILPIALMVALLINQPFIEKKKGWFATFFFTPNITSAVAVAIIFGFIFNRSFGILNTVLAFVGIEPIGWLENPRWTLPSLIILLTWRYLGINILYFMAGLQNIPKELTEAAKIDGANAVQRLWFVTLPLLKPIMTFIVFQAIIGSFTMFAEPFVLAGPGQSGPEQSLLFPTMYIYQQAFRLQNFGYSSAVGYVFTVILLIVGIIQIRLFQDKK</sequence>
<comment type="caution">
    <text evidence="9">The sequence shown here is derived from an EMBL/GenBank/DDBJ whole genome shotgun (WGS) entry which is preliminary data.</text>
</comment>
<accession>A0A6L8V5B1</accession>
<gene>
    <name evidence="9" type="ORF">GQF01_25120</name>
</gene>
<evidence type="ECO:0000256" key="3">
    <source>
        <dbReference type="ARBA" id="ARBA00022475"/>
    </source>
</evidence>
<dbReference type="GO" id="GO:0005886">
    <property type="term" value="C:plasma membrane"/>
    <property type="evidence" value="ECO:0007669"/>
    <property type="project" value="UniProtKB-SubCell"/>
</dbReference>
<feature type="domain" description="ABC transmembrane type-1" evidence="8">
    <location>
        <begin position="68"/>
        <end position="285"/>
    </location>
</feature>
<evidence type="ECO:0000256" key="6">
    <source>
        <dbReference type="ARBA" id="ARBA00023136"/>
    </source>
</evidence>
<evidence type="ECO:0000313" key="10">
    <source>
        <dbReference type="Proteomes" id="UP000481087"/>
    </source>
</evidence>
<comment type="similarity">
    <text evidence="7">Belongs to the binding-protein-dependent transport system permease family.</text>
</comment>
<keyword evidence="3" id="KW-1003">Cell membrane</keyword>
<dbReference type="PROSITE" id="PS50928">
    <property type="entry name" value="ABC_TM1"/>
    <property type="match status" value="1"/>
</dbReference>
<feature type="transmembrane region" description="Helical" evidence="7">
    <location>
        <begin position="74"/>
        <end position="93"/>
    </location>
</feature>
<keyword evidence="6 7" id="KW-0472">Membrane</keyword>
<evidence type="ECO:0000256" key="4">
    <source>
        <dbReference type="ARBA" id="ARBA00022692"/>
    </source>
</evidence>
<proteinExistence type="inferred from homology"/>
<evidence type="ECO:0000256" key="2">
    <source>
        <dbReference type="ARBA" id="ARBA00022448"/>
    </source>
</evidence>
<dbReference type="Pfam" id="PF00528">
    <property type="entry name" value="BPD_transp_1"/>
    <property type="match status" value="1"/>
</dbReference>
<evidence type="ECO:0000256" key="1">
    <source>
        <dbReference type="ARBA" id="ARBA00004651"/>
    </source>
</evidence>
<feature type="transmembrane region" description="Helical" evidence="7">
    <location>
        <begin position="201"/>
        <end position="223"/>
    </location>
</feature>
<feature type="transmembrane region" description="Helical" evidence="7">
    <location>
        <begin position="105"/>
        <end position="128"/>
    </location>
</feature>
<dbReference type="EMBL" id="WTUZ01000022">
    <property type="protein sequence ID" value="MZQ85404.1"/>
    <property type="molecule type" value="Genomic_DNA"/>
</dbReference>
<dbReference type="InterPro" id="IPR051393">
    <property type="entry name" value="ABC_transporter_permease"/>
</dbReference>
<comment type="subcellular location">
    <subcellularLocation>
        <location evidence="1 7">Cell membrane</location>
        <topology evidence="1 7">Multi-pass membrane protein</topology>
    </subcellularLocation>
</comment>
<keyword evidence="2 7" id="KW-0813">Transport</keyword>
<evidence type="ECO:0000256" key="5">
    <source>
        <dbReference type="ARBA" id="ARBA00022989"/>
    </source>
</evidence>
<organism evidence="9 10">
    <name type="scientific">Paenibacillus silvestris</name>
    <dbReference type="NCBI Taxonomy" id="2606219"/>
    <lineage>
        <taxon>Bacteria</taxon>
        <taxon>Bacillati</taxon>
        <taxon>Bacillota</taxon>
        <taxon>Bacilli</taxon>
        <taxon>Bacillales</taxon>
        <taxon>Paenibacillaceae</taxon>
        <taxon>Paenibacillus</taxon>
    </lineage>
</organism>
<keyword evidence="5 7" id="KW-1133">Transmembrane helix</keyword>
<dbReference type="PANTHER" id="PTHR30193:SF37">
    <property type="entry name" value="INNER MEMBRANE ABC TRANSPORTER PERMEASE PROTEIN YCJO"/>
    <property type="match status" value="1"/>
</dbReference>
<keyword evidence="10" id="KW-1185">Reference proteome</keyword>
<keyword evidence="4 7" id="KW-0812">Transmembrane</keyword>
<dbReference type="SUPFAM" id="SSF161098">
    <property type="entry name" value="MetI-like"/>
    <property type="match status" value="1"/>
</dbReference>
<evidence type="ECO:0000256" key="7">
    <source>
        <dbReference type="RuleBase" id="RU363032"/>
    </source>
</evidence>
<name>A0A6L8V5B1_9BACL</name>
<dbReference type="Gene3D" id="1.10.3720.10">
    <property type="entry name" value="MetI-like"/>
    <property type="match status" value="1"/>
</dbReference>
<dbReference type="CDD" id="cd06261">
    <property type="entry name" value="TM_PBP2"/>
    <property type="match status" value="1"/>
</dbReference>
<dbReference type="RefSeq" id="WP_161409607.1">
    <property type="nucleotide sequence ID" value="NZ_WTUZ01000022.1"/>
</dbReference>
<dbReference type="InterPro" id="IPR035906">
    <property type="entry name" value="MetI-like_sf"/>
</dbReference>
<dbReference type="AlphaFoldDB" id="A0A6L8V5B1"/>
<dbReference type="Proteomes" id="UP000481087">
    <property type="component" value="Unassembled WGS sequence"/>
</dbReference>
<dbReference type="PANTHER" id="PTHR30193">
    <property type="entry name" value="ABC TRANSPORTER PERMEASE PROTEIN"/>
    <property type="match status" value="1"/>
</dbReference>
<feature type="transmembrane region" description="Helical" evidence="7">
    <location>
        <begin position="12"/>
        <end position="30"/>
    </location>
</feature>